<dbReference type="PANTHER" id="PTHR11352">
    <property type="entry name" value="PROLIFERATING CELL NUCLEAR ANTIGEN"/>
    <property type="match status" value="1"/>
</dbReference>
<feature type="region of interest" description="Disordered" evidence="9">
    <location>
        <begin position="259"/>
        <end position="283"/>
    </location>
</feature>
<sequence length="365" mass="39976">MFELRLVQGNLLKKVIDAIKDLVNEANFDCSSTGFSLQAMDSSHVALVALLLRSEGFEHFRCDRSFSMGMSIANLAKLLKCASPDDIITLKADDGTDTVTFMFESPSQNKISDIEMKLMDIDSDHLGIPEAEYDAIVRMPSSEFANICSSLSSIGDTVTISVSKEGVTFSTKGDIGSGNITCRQNTSTDKPEEATIVEMKVPVVLTFAMKYMTTFTKATSLSNQVTISLSLDMPVVVEYKVAEIGHIRYYLAPKIEEEELETNTQPETAARQETRAETEAEPVPEAAVPLTIMDTSEENGAEAEAKPEVEEVVPLTIMDTKEENGAEDEIVQDSMVKMETDNVADVKPKVEKKPVKAEAVAMEVE</sequence>
<dbReference type="PROSITE" id="PS01251">
    <property type="entry name" value="PCNA_1"/>
    <property type="match status" value="1"/>
</dbReference>
<evidence type="ECO:0000256" key="1">
    <source>
        <dbReference type="ARBA" id="ARBA00004123"/>
    </source>
</evidence>
<dbReference type="SUPFAM" id="SSF55979">
    <property type="entry name" value="DNA clamp"/>
    <property type="match status" value="2"/>
</dbReference>
<dbReference type="EMBL" id="JBDFQZ010000010">
    <property type="protein sequence ID" value="KAK9683404.1"/>
    <property type="molecule type" value="Genomic_DNA"/>
</dbReference>
<comment type="function">
    <text evidence="7">This protein is an auxiliary protein of DNA polymerase delta and is involved in the control of eukaryotic DNA replication by increasing the polymerase's processivity during elongation of the leading strand.</text>
</comment>
<dbReference type="HAMAP" id="MF_00317">
    <property type="entry name" value="DNApol_clamp_arch"/>
    <property type="match status" value="1"/>
</dbReference>
<feature type="domain" description="Proliferating cell nuclear antigen PCNA N-terminal" evidence="10">
    <location>
        <begin position="1"/>
        <end position="124"/>
    </location>
</feature>
<evidence type="ECO:0000313" key="12">
    <source>
        <dbReference type="EMBL" id="KAK9683404.1"/>
    </source>
</evidence>
<dbReference type="GO" id="GO:0003677">
    <property type="term" value="F:DNA binding"/>
    <property type="evidence" value="ECO:0007669"/>
    <property type="project" value="UniProtKB-KW"/>
</dbReference>
<keyword evidence="3 8" id="KW-0235">DNA replication</keyword>
<dbReference type="InterPro" id="IPR000730">
    <property type="entry name" value="Pr_cel_nuc_antig"/>
</dbReference>
<dbReference type="InterPro" id="IPR022648">
    <property type="entry name" value="Pr_cel_nuc_antig_N"/>
</dbReference>
<evidence type="ECO:0000313" key="13">
    <source>
        <dbReference type="Proteomes" id="UP001443914"/>
    </source>
</evidence>
<dbReference type="InterPro" id="IPR022649">
    <property type="entry name" value="Pr_cel_nuc_antig_C"/>
</dbReference>
<protein>
    <recommendedName>
        <fullName evidence="7">DNA sliding clamp PCNA</fullName>
    </recommendedName>
</protein>
<organism evidence="12 13">
    <name type="scientific">Saponaria officinalis</name>
    <name type="common">Common soapwort</name>
    <name type="synonym">Lychnis saponaria</name>
    <dbReference type="NCBI Taxonomy" id="3572"/>
    <lineage>
        <taxon>Eukaryota</taxon>
        <taxon>Viridiplantae</taxon>
        <taxon>Streptophyta</taxon>
        <taxon>Embryophyta</taxon>
        <taxon>Tracheophyta</taxon>
        <taxon>Spermatophyta</taxon>
        <taxon>Magnoliopsida</taxon>
        <taxon>eudicotyledons</taxon>
        <taxon>Gunneridae</taxon>
        <taxon>Pentapetalae</taxon>
        <taxon>Caryophyllales</taxon>
        <taxon>Caryophyllaceae</taxon>
        <taxon>Caryophylleae</taxon>
        <taxon>Saponaria</taxon>
    </lineage>
</organism>
<accession>A0AAW1I4L1</accession>
<evidence type="ECO:0000256" key="2">
    <source>
        <dbReference type="ARBA" id="ARBA00010462"/>
    </source>
</evidence>
<dbReference type="PROSITE" id="PS00293">
    <property type="entry name" value="PCNA_2"/>
    <property type="match status" value="1"/>
</dbReference>
<comment type="similarity">
    <text evidence="2 8">Belongs to the PCNA family.</text>
</comment>
<dbReference type="NCBIfam" id="TIGR00590">
    <property type="entry name" value="pcna"/>
    <property type="match status" value="1"/>
</dbReference>
<evidence type="ECO:0000256" key="4">
    <source>
        <dbReference type="ARBA" id="ARBA00023125"/>
    </source>
</evidence>
<dbReference type="FunFam" id="3.10.150.10:FF:000008">
    <property type="entry name" value="Proliferating cell nuclear antigen"/>
    <property type="match status" value="1"/>
</dbReference>
<gene>
    <name evidence="12" type="ORF">RND81_10G138300</name>
</gene>
<dbReference type="Proteomes" id="UP001443914">
    <property type="component" value="Unassembled WGS sequence"/>
</dbReference>
<dbReference type="GO" id="GO:0019985">
    <property type="term" value="P:translesion synthesis"/>
    <property type="evidence" value="ECO:0007669"/>
    <property type="project" value="TreeGrafter"/>
</dbReference>
<dbReference type="Pfam" id="PF02747">
    <property type="entry name" value="PCNA_C"/>
    <property type="match status" value="1"/>
</dbReference>
<dbReference type="FunFam" id="3.70.10.10:FF:000001">
    <property type="entry name" value="Proliferating cell nuclear antigen"/>
    <property type="match status" value="1"/>
</dbReference>
<dbReference type="AlphaFoldDB" id="A0AAW1I4L1"/>
<dbReference type="Pfam" id="PF00705">
    <property type="entry name" value="PCNA_N"/>
    <property type="match status" value="1"/>
</dbReference>
<dbReference type="InterPro" id="IPR046938">
    <property type="entry name" value="DNA_clamp_sf"/>
</dbReference>
<keyword evidence="5 7" id="KW-0539">Nucleus</keyword>
<dbReference type="GO" id="GO:0030337">
    <property type="term" value="F:DNA polymerase processivity factor activity"/>
    <property type="evidence" value="ECO:0007669"/>
    <property type="project" value="InterPro"/>
</dbReference>
<name>A0AAW1I4L1_SAPOF</name>
<dbReference type="GO" id="GO:0006298">
    <property type="term" value="P:mismatch repair"/>
    <property type="evidence" value="ECO:0007669"/>
    <property type="project" value="TreeGrafter"/>
</dbReference>
<dbReference type="GO" id="GO:0043626">
    <property type="term" value="C:PCNA complex"/>
    <property type="evidence" value="ECO:0007669"/>
    <property type="project" value="TreeGrafter"/>
</dbReference>
<evidence type="ECO:0000256" key="3">
    <source>
        <dbReference type="ARBA" id="ARBA00022705"/>
    </source>
</evidence>
<evidence type="ECO:0000256" key="7">
    <source>
        <dbReference type="RuleBase" id="RU000641"/>
    </source>
</evidence>
<evidence type="ECO:0000259" key="10">
    <source>
        <dbReference type="Pfam" id="PF00705"/>
    </source>
</evidence>
<dbReference type="CDD" id="cd00577">
    <property type="entry name" value="PCNA"/>
    <property type="match status" value="1"/>
</dbReference>
<dbReference type="PRINTS" id="PR00339">
    <property type="entry name" value="PCNACYCLIN"/>
</dbReference>
<evidence type="ECO:0000256" key="5">
    <source>
        <dbReference type="ARBA" id="ARBA00023242"/>
    </source>
</evidence>
<comment type="subcellular location">
    <subcellularLocation>
        <location evidence="1 7">Nucleus</location>
    </subcellularLocation>
</comment>
<dbReference type="FunFam" id="3.10.150.10:FF:000006">
    <property type="entry name" value="Proliferating cell nuclear antigen"/>
    <property type="match status" value="1"/>
</dbReference>
<evidence type="ECO:0000256" key="9">
    <source>
        <dbReference type="SAM" id="MobiDB-lite"/>
    </source>
</evidence>
<comment type="caution">
    <text evidence="12">The sequence shown here is derived from an EMBL/GenBank/DDBJ whole genome shotgun (WGS) entry which is preliminary data.</text>
</comment>
<dbReference type="GO" id="GO:0006275">
    <property type="term" value="P:regulation of DNA replication"/>
    <property type="evidence" value="ECO:0007669"/>
    <property type="project" value="InterPro"/>
</dbReference>
<keyword evidence="4 8" id="KW-0238">DNA-binding</keyword>
<proteinExistence type="inferred from homology"/>
<comment type="function">
    <text evidence="6">This protein is an auxiliary protein of DNA polymerase delta and is involved in the control of eukaryotic DNA replication by increasing the polymerase's processibility during elongation of the leading strand.</text>
</comment>
<keyword evidence="13" id="KW-1185">Reference proteome</keyword>
<dbReference type="GO" id="GO:0006272">
    <property type="term" value="P:leading strand elongation"/>
    <property type="evidence" value="ECO:0007669"/>
    <property type="project" value="TreeGrafter"/>
</dbReference>
<feature type="region of interest" description="Disordered" evidence="9">
    <location>
        <begin position="297"/>
        <end position="335"/>
    </location>
</feature>
<dbReference type="Gene3D" id="3.70.10.10">
    <property type="match status" value="1"/>
</dbReference>
<feature type="domain" description="Proliferating cell nuclear antigen PCNA C-terminal" evidence="11">
    <location>
        <begin position="127"/>
        <end position="254"/>
    </location>
</feature>
<evidence type="ECO:0000259" key="11">
    <source>
        <dbReference type="Pfam" id="PF02747"/>
    </source>
</evidence>
<evidence type="ECO:0000256" key="6">
    <source>
        <dbReference type="ARBA" id="ARBA00053268"/>
    </source>
</evidence>
<evidence type="ECO:0000256" key="8">
    <source>
        <dbReference type="RuleBase" id="RU003671"/>
    </source>
</evidence>
<dbReference type="PANTHER" id="PTHR11352:SF13">
    <property type="entry name" value="PROLIFERATING CELL NUCLEAR ANTIGEN"/>
    <property type="match status" value="1"/>
</dbReference>
<dbReference type="InterPro" id="IPR022659">
    <property type="entry name" value="Pr_cel_nuc_antig_CS"/>
</dbReference>
<reference evidence="12" key="1">
    <citation type="submission" date="2024-03" db="EMBL/GenBank/DDBJ databases">
        <title>WGS assembly of Saponaria officinalis var. Norfolk2.</title>
        <authorList>
            <person name="Jenkins J."/>
            <person name="Shu S."/>
            <person name="Grimwood J."/>
            <person name="Barry K."/>
            <person name="Goodstein D."/>
            <person name="Schmutz J."/>
            <person name="Leebens-Mack J."/>
            <person name="Osbourn A."/>
        </authorList>
    </citation>
    <scope>NUCLEOTIDE SEQUENCE [LARGE SCALE GENOMIC DNA]</scope>
    <source>
        <strain evidence="12">JIC</strain>
    </source>
</reference>